<accession>A0A2I2KRC5</accession>
<dbReference type="OrthoDB" id="3216716at2"/>
<dbReference type="RefSeq" id="WP_101831929.1">
    <property type="nucleotide sequence ID" value="NZ_FZMO01000146.1"/>
</dbReference>
<reference evidence="2 3" key="1">
    <citation type="submission" date="2017-06" db="EMBL/GenBank/DDBJ databases">
        <authorList>
            <person name="Kim H.J."/>
            <person name="Triplett B.A."/>
        </authorList>
    </citation>
    <scope>NUCLEOTIDE SEQUENCE [LARGE SCALE GENOMIC DNA]</scope>
    <source>
        <strain evidence="2">FRACA_ARgP5</strain>
    </source>
</reference>
<dbReference type="AlphaFoldDB" id="A0A2I2KRC5"/>
<dbReference type="EMBL" id="FZMO01000146">
    <property type="protein sequence ID" value="SNQ48221.1"/>
    <property type="molecule type" value="Genomic_DNA"/>
</dbReference>
<keyword evidence="3" id="KW-1185">Reference proteome</keyword>
<evidence type="ECO:0000256" key="1">
    <source>
        <dbReference type="SAM" id="Phobius"/>
    </source>
</evidence>
<feature type="transmembrane region" description="Helical" evidence="1">
    <location>
        <begin position="142"/>
        <end position="164"/>
    </location>
</feature>
<gene>
    <name evidence="2" type="ORF">FRACA_230015</name>
</gene>
<evidence type="ECO:0008006" key="4">
    <source>
        <dbReference type="Google" id="ProtNLM"/>
    </source>
</evidence>
<keyword evidence="1" id="KW-0472">Membrane</keyword>
<evidence type="ECO:0000313" key="3">
    <source>
        <dbReference type="Proteomes" id="UP000234331"/>
    </source>
</evidence>
<keyword evidence="1" id="KW-0812">Transmembrane</keyword>
<dbReference type="Proteomes" id="UP000234331">
    <property type="component" value="Unassembled WGS sequence"/>
</dbReference>
<keyword evidence="1" id="KW-1133">Transmembrane helix</keyword>
<organism evidence="2 3">
    <name type="scientific">Frankia canadensis</name>
    <dbReference type="NCBI Taxonomy" id="1836972"/>
    <lineage>
        <taxon>Bacteria</taxon>
        <taxon>Bacillati</taxon>
        <taxon>Actinomycetota</taxon>
        <taxon>Actinomycetes</taxon>
        <taxon>Frankiales</taxon>
        <taxon>Frankiaceae</taxon>
        <taxon>Frankia</taxon>
    </lineage>
</organism>
<evidence type="ECO:0000313" key="2">
    <source>
        <dbReference type="EMBL" id="SNQ48221.1"/>
    </source>
</evidence>
<feature type="transmembrane region" description="Helical" evidence="1">
    <location>
        <begin position="91"/>
        <end position="109"/>
    </location>
</feature>
<sequence>MTGSDPTPGTAAVSPRPWRERSLALCGLAGLLAALAVPRGWAHATLSDRGADLLVVTRTGWDLRPNGPLVVALGLLAVVLCVLARWSGRTALALPLVAAGLAVAGLALGELHAADPDVHRIGRLRIGTFQTDEPVAVGTVGAWLWVTVLAGAVMAAAAATWLVLSRRPAAGPGGGRSGADHGL</sequence>
<protein>
    <recommendedName>
        <fullName evidence="4">Tryptophan-associated transmembrane protein</fullName>
    </recommendedName>
</protein>
<feature type="transmembrane region" description="Helical" evidence="1">
    <location>
        <begin position="66"/>
        <end position="84"/>
    </location>
</feature>
<name>A0A2I2KRC5_9ACTN</name>
<proteinExistence type="predicted"/>